<proteinExistence type="predicted"/>
<feature type="compositionally biased region" description="Basic residues" evidence="1">
    <location>
        <begin position="8"/>
        <end position="18"/>
    </location>
</feature>
<feature type="region of interest" description="Disordered" evidence="1">
    <location>
        <begin position="216"/>
        <end position="278"/>
    </location>
</feature>
<dbReference type="AlphaFoldDB" id="A0A699IXR8"/>
<feature type="non-terminal residue" evidence="2">
    <location>
        <position position="1"/>
    </location>
</feature>
<gene>
    <name evidence="2" type="ORF">Tci_567147</name>
</gene>
<sequence length="396" mass="43123">CFLSQKGSGRRRGVKGKHVSTTDKSIEVSKHVNVNDEPVAIEVQMNTLDVGPNPTLPTREAISAGNVPDKSIEVSKHVNVNDEPVAIEVQMNTLDVGPNPSLPTREAISAGNVPGKPSYATVSGKPNGKNVNVRTLFTPGGNRNDVIVSVDSIRATSERFTNIAYGFFLRKKVAYPVVAKYEDLSTVPIWVKLHGVPVTAFSEDEMSAIATKLGAGEKKNMKKPSQTSRGVPVGRKMGFKPQKDYRPVTKNPNASSSGNKKKCVEPINEVSNSNPFDDLNSVDNDAEFGTNRGLLTWNPLVPTGIVESDSEVEVVFDETANLMISTSGKYESDKGYGTNSLLEQLRDSYPDNDDYDLYDDDINTLVGEKINNIERKICEGNLRLLDNDGNPLVPTE</sequence>
<organism evidence="2">
    <name type="scientific">Tanacetum cinerariifolium</name>
    <name type="common">Dalmatian daisy</name>
    <name type="synonym">Chrysanthemum cinerariifolium</name>
    <dbReference type="NCBI Taxonomy" id="118510"/>
    <lineage>
        <taxon>Eukaryota</taxon>
        <taxon>Viridiplantae</taxon>
        <taxon>Streptophyta</taxon>
        <taxon>Embryophyta</taxon>
        <taxon>Tracheophyta</taxon>
        <taxon>Spermatophyta</taxon>
        <taxon>Magnoliopsida</taxon>
        <taxon>eudicotyledons</taxon>
        <taxon>Gunneridae</taxon>
        <taxon>Pentapetalae</taxon>
        <taxon>asterids</taxon>
        <taxon>campanulids</taxon>
        <taxon>Asterales</taxon>
        <taxon>Asteraceae</taxon>
        <taxon>Asteroideae</taxon>
        <taxon>Anthemideae</taxon>
        <taxon>Anthemidinae</taxon>
        <taxon>Tanacetum</taxon>
    </lineage>
</organism>
<evidence type="ECO:0008006" key="3">
    <source>
        <dbReference type="Google" id="ProtNLM"/>
    </source>
</evidence>
<feature type="region of interest" description="Disordered" evidence="1">
    <location>
        <begin position="1"/>
        <end position="21"/>
    </location>
</feature>
<feature type="non-terminal residue" evidence="2">
    <location>
        <position position="396"/>
    </location>
</feature>
<dbReference type="EMBL" id="BKCJ010346753">
    <property type="protein sequence ID" value="GEZ95174.1"/>
    <property type="molecule type" value="Genomic_DNA"/>
</dbReference>
<comment type="caution">
    <text evidence="2">The sequence shown here is derived from an EMBL/GenBank/DDBJ whole genome shotgun (WGS) entry which is preliminary data.</text>
</comment>
<evidence type="ECO:0000313" key="2">
    <source>
        <dbReference type="EMBL" id="GEZ95174.1"/>
    </source>
</evidence>
<evidence type="ECO:0000256" key="1">
    <source>
        <dbReference type="SAM" id="MobiDB-lite"/>
    </source>
</evidence>
<reference evidence="2" key="1">
    <citation type="journal article" date="2019" name="Sci. Rep.">
        <title>Draft genome of Tanacetum cinerariifolium, the natural source of mosquito coil.</title>
        <authorList>
            <person name="Yamashiro T."/>
            <person name="Shiraishi A."/>
            <person name="Satake H."/>
            <person name="Nakayama K."/>
        </authorList>
    </citation>
    <scope>NUCLEOTIDE SEQUENCE</scope>
</reference>
<name>A0A699IXR8_TANCI</name>
<protein>
    <recommendedName>
        <fullName evidence="3">DUF4283 domain-containing protein</fullName>
    </recommendedName>
</protein>
<accession>A0A699IXR8</accession>